<dbReference type="EMBL" id="CP071880">
    <property type="protein sequence ID" value="QTE47291.1"/>
    <property type="molecule type" value="Genomic_DNA"/>
</dbReference>
<protein>
    <submittedName>
        <fullName evidence="2">Uncharacterized protein</fullName>
    </submittedName>
</protein>
<evidence type="ECO:0000313" key="2">
    <source>
        <dbReference type="EMBL" id="QEM03932.1"/>
    </source>
</evidence>
<evidence type="ECO:0000256" key="1">
    <source>
        <dbReference type="SAM" id="SignalP"/>
    </source>
</evidence>
<evidence type="ECO:0000313" key="3">
    <source>
        <dbReference type="EMBL" id="QTE47291.1"/>
    </source>
</evidence>
<keyword evidence="1" id="KW-0732">Signal</keyword>
<dbReference type="RefSeq" id="WP_146750454.1">
    <property type="nucleotide sequence ID" value="NZ_CP043451.1"/>
</dbReference>
<reference evidence="2 4" key="1">
    <citation type="submission" date="2019-08" db="EMBL/GenBank/DDBJ databases">
        <title>Comparative genome analysis confer to the adaptation heavy metal polluted environment.</title>
        <authorList>
            <person name="Li Y."/>
        </authorList>
    </citation>
    <scope>NUCLEOTIDE SEQUENCE [LARGE SCALE GENOMIC DNA]</scope>
    <source>
        <strain evidence="2 4">P2</strain>
    </source>
</reference>
<feature type="chain" id="PRO_5042121660" evidence="1">
    <location>
        <begin position="26"/>
        <end position="369"/>
    </location>
</feature>
<gene>
    <name evidence="2" type="ORF">DIU31_010550</name>
    <name evidence="3" type="ORF">J3L21_17070</name>
</gene>
<accession>A0AAE6JFP9</accession>
<dbReference type="EMBL" id="CP043451">
    <property type="protein sequence ID" value="QEM03932.1"/>
    <property type="molecule type" value="Genomic_DNA"/>
</dbReference>
<evidence type="ECO:0000313" key="5">
    <source>
        <dbReference type="Proteomes" id="UP000663940"/>
    </source>
</evidence>
<organism evidence="2 4">
    <name type="scientific">Mucilaginibacter rubeus</name>
    <dbReference type="NCBI Taxonomy" id="2027860"/>
    <lineage>
        <taxon>Bacteria</taxon>
        <taxon>Pseudomonadati</taxon>
        <taxon>Bacteroidota</taxon>
        <taxon>Sphingobacteriia</taxon>
        <taxon>Sphingobacteriales</taxon>
        <taxon>Sphingobacteriaceae</taxon>
        <taxon>Mucilaginibacter</taxon>
    </lineage>
</organism>
<sequence>MQRNMLQKLLVIILFSSFFCTEVFAQINSSIPPKKVIINNICLCQTAIADLKKSDPGLKDTVLEEMDLNAVCVGNDPRYIADSGYSTSKYPGMIFQKDQKTDLISKIRLTKTFAGKLPDGKEIDLSKLLLKDLFNLYPAFKEQWNTRSCDDYWNFSNDIISFYVRIDSTKKITFPIDEAYYMDKPVEAADLILSCHGEINEAEHQYVTGETENNEPVYFIDSVRVTGADLNKINTNDVATVSVYKDASAIIKYGREAKYGLIYIETKKFDTHRYQNYFKSKSADYAKLISMSANAPKIQYILNKKVLTNNYEGNLAGINDKIFKGLTIINKSQLLKQYGVTNKNYGVIITADIPVNSFNKDKEKEKSKH</sequence>
<dbReference type="Gene3D" id="2.170.130.10">
    <property type="entry name" value="TonB-dependent receptor, plug domain"/>
    <property type="match status" value="1"/>
</dbReference>
<dbReference type="SUPFAM" id="SSF56935">
    <property type="entry name" value="Porins"/>
    <property type="match status" value="1"/>
</dbReference>
<dbReference type="AlphaFoldDB" id="A0AAE6JFP9"/>
<keyword evidence="5" id="KW-1185">Reference proteome</keyword>
<evidence type="ECO:0000313" key="4">
    <source>
        <dbReference type="Proteomes" id="UP000250557"/>
    </source>
</evidence>
<proteinExistence type="predicted"/>
<dbReference type="Proteomes" id="UP000663940">
    <property type="component" value="Chromosome"/>
</dbReference>
<reference evidence="3 5" key="2">
    <citation type="submission" date="2021-03" db="EMBL/GenBank/DDBJ databases">
        <title>Mucilaginibacter strains isolated from gold and copper mining confer multi heavy-metal resistance.</title>
        <authorList>
            <person name="Li Y."/>
        </authorList>
    </citation>
    <scope>NUCLEOTIDE SEQUENCE [LARGE SCALE GENOMIC DNA]</scope>
    <source>
        <strain evidence="3 5">P2-4</strain>
    </source>
</reference>
<dbReference type="InterPro" id="IPR037066">
    <property type="entry name" value="Plug_dom_sf"/>
</dbReference>
<name>A0AAE6JFP9_9SPHI</name>
<dbReference type="Proteomes" id="UP000250557">
    <property type="component" value="Chromosome"/>
</dbReference>
<feature type="signal peptide" evidence="1">
    <location>
        <begin position="1"/>
        <end position="25"/>
    </location>
</feature>